<organism evidence="5 6">
    <name type="scientific">Cuneatibacter caecimuris</name>
    <dbReference type="NCBI Taxonomy" id="1796618"/>
    <lineage>
        <taxon>Bacteria</taxon>
        <taxon>Bacillati</taxon>
        <taxon>Bacillota</taxon>
        <taxon>Clostridia</taxon>
        <taxon>Lachnospirales</taxon>
        <taxon>Lachnospiraceae</taxon>
        <taxon>Cuneatibacter</taxon>
    </lineage>
</organism>
<dbReference type="OrthoDB" id="6400170at2"/>
<evidence type="ECO:0000313" key="6">
    <source>
        <dbReference type="Proteomes" id="UP000292927"/>
    </source>
</evidence>
<dbReference type="PANTHER" id="PTHR42756">
    <property type="entry name" value="TRANSCRIPTIONAL REGULATOR, MARR"/>
    <property type="match status" value="1"/>
</dbReference>
<keyword evidence="3" id="KW-0804">Transcription</keyword>
<keyword evidence="1" id="KW-0805">Transcription regulation</keyword>
<gene>
    <name evidence="5" type="ORF">EV209_0682</name>
</gene>
<dbReference type="InterPro" id="IPR000835">
    <property type="entry name" value="HTH_MarR-typ"/>
</dbReference>
<reference evidence="5 6" key="1">
    <citation type="submission" date="2019-02" db="EMBL/GenBank/DDBJ databases">
        <title>Genomic Encyclopedia of Type Strains, Phase IV (KMG-IV): sequencing the most valuable type-strain genomes for metagenomic binning, comparative biology and taxonomic classification.</title>
        <authorList>
            <person name="Goeker M."/>
        </authorList>
    </citation>
    <scope>NUCLEOTIDE SEQUENCE [LARGE SCALE GENOMIC DNA]</scope>
    <source>
        <strain evidence="5 6">DSM 29486</strain>
    </source>
</reference>
<dbReference type="GO" id="GO:0003677">
    <property type="term" value="F:DNA binding"/>
    <property type="evidence" value="ECO:0007669"/>
    <property type="project" value="UniProtKB-KW"/>
</dbReference>
<evidence type="ECO:0000259" key="4">
    <source>
        <dbReference type="PROSITE" id="PS50995"/>
    </source>
</evidence>
<dbReference type="PROSITE" id="PS01117">
    <property type="entry name" value="HTH_MARR_1"/>
    <property type="match status" value="1"/>
</dbReference>
<dbReference type="RefSeq" id="WP_130433037.1">
    <property type="nucleotide sequence ID" value="NZ_SGXF01000001.1"/>
</dbReference>
<dbReference type="EMBL" id="SGXF01000001">
    <property type="protein sequence ID" value="RZT02561.1"/>
    <property type="molecule type" value="Genomic_DNA"/>
</dbReference>
<dbReference type="SUPFAM" id="SSF46785">
    <property type="entry name" value="Winged helix' DNA-binding domain"/>
    <property type="match status" value="1"/>
</dbReference>
<sequence>MKDLDTGTEQEMQNMVNTRLHQLFRRMFGHWFEINRELHIHPGQVGTLQFLKEKPGVSQRKMAEHLQVKPSTVSVTLKRMEARGLLIRRPDEKDRRNTRIFLTEEGEIVVKQLDEKKKQVEAQMFRGFSKEEYGILEELLGRMKDNLEKG</sequence>
<evidence type="ECO:0000256" key="3">
    <source>
        <dbReference type="ARBA" id="ARBA00023163"/>
    </source>
</evidence>
<dbReference type="InterPro" id="IPR036390">
    <property type="entry name" value="WH_DNA-bd_sf"/>
</dbReference>
<dbReference type="Gene3D" id="1.10.10.10">
    <property type="entry name" value="Winged helix-like DNA-binding domain superfamily/Winged helix DNA-binding domain"/>
    <property type="match status" value="1"/>
</dbReference>
<dbReference type="Pfam" id="PF12802">
    <property type="entry name" value="MarR_2"/>
    <property type="match status" value="1"/>
</dbReference>
<dbReference type="AlphaFoldDB" id="A0A4Q7PNL1"/>
<dbReference type="SMART" id="SM00347">
    <property type="entry name" value="HTH_MARR"/>
    <property type="match status" value="1"/>
</dbReference>
<keyword evidence="2" id="KW-0238">DNA-binding</keyword>
<accession>A0A4Q7PNL1</accession>
<dbReference type="PRINTS" id="PR00598">
    <property type="entry name" value="HTHMARR"/>
</dbReference>
<dbReference type="GO" id="GO:0003700">
    <property type="term" value="F:DNA-binding transcription factor activity"/>
    <property type="evidence" value="ECO:0007669"/>
    <property type="project" value="InterPro"/>
</dbReference>
<dbReference type="InterPro" id="IPR023187">
    <property type="entry name" value="Tscrpt_reg_MarR-type_CS"/>
</dbReference>
<dbReference type="Proteomes" id="UP000292927">
    <property type="component" value="Unassembled WGS sequence"/>
</dbReference>
<keyword evidence="6" id="KW-1185">Reference proteome</keyword>
<proteinExistence type="predicted"/>
<feature type="domain" description="HTH marR-type" evidence="4">
    <location>
        <begin position="13"/>
        <end position="145"/>
    </location>
</feature>
<dbReference type="PROSITE" id="PS50995">
    <property type="entry name" value="HTH_MARR_2"/>
    <property type="match status" value="1"/>
</dbReference>
<protein>
    <submittedName>
        <fullName evidence="5">MarR family transcriptional regulator</fullName>
    </submittedName>
</protein>
<name>A0A4Q7PNL1_9FIRM</name>
<dbReference type="PANTHER" id="PTHR42756:SF1">
    <property type="entry name" value="TRANSCRIPTIONAL REPRESSOR OF EMRAB OPERON"/>
    <property type="match status" value="1"/>
</dbReference>
<evidence type="ECO:0000256" key="2">
    <source>
        <dbReference type="ARBA" id="ARBA00023125"/>
    </source>
</evidence>
<dbReference type="InterPro" id="IPR036388">
    <property type="entry name" value="WH-like_DNA-bd_sf"/>
</dbReference>
<evidence type="ECO:0000256" key="1">
    <source>
        <dbReference type="ARBA" id="ARBA00023015"/>
    </source>
</evidence>
<evidence type="ECO:0000313" key="5">
    <source>
        <dbReference type="EMBL" id="RZT02561.1"/>
    </source>
</evidence>
<comment type="caution">
    <text evidence="5">The sequence shown here is derived from an EMBL/GenBank/DDBJ whole genome shotgun (WGS) entry which is preliminary data.</text>
</comment>